<gene>
    <name evidence="2" type="ORF">SAMN05192530_101388</name>
</gene>
<feature type="domain" description="DUF6456" evidence="1">
    <location>
        <begin position="7"/>
        <end position="138"/>
    </location>
</feature>
<accession>A0A1H0CNH3</accession>
<reference evidence="2 3" key="1">
    <citation type="submission" date="2016-10" db="EMBL/GenBank/DDBJ databases">
        <authorList>
            <person name="de Groot N.N."/>
        </authorList>
    </citation>
    <scope>NUCLEOTIDE SEQUENCE [LARGE SCALE GENOMIC DNA]</scope>
    <source>
        <strain evidence="3">L7-484,KACC 16230,DSM 25025</strain>
    </source>
</reference>
<dbReference type="EMBL" id="FNIT01000001">
    <property type="protein sequence ID" value="SDN59394.1"/>
    <property type="molecule type" value="Genomic_DNA"/>
</dbReference>
<proteinExistence type="predicted"/>
<evidence type="ECO:0000313" key="2">
    <source>
        <dbReference type="EMBL" id="SDN59394.1"/>
    </source>
</evidence>
<dbReference type="OrthoDB" id="7476630at2"/>
<dbReference type="AlphaFoldDB" id="A0A1H0CNH3"/>
<protein>
    <recommendedName>
        <fullName evidence="1">DUF6456 domain-containing protein</fullName>
    </recommendedName>
</protein>
<organism evidence="2 3">
    <name type="scientific">Aureimonas jatrophae</name>
    <dbReference type="NCBI Taxonomy" id="1166073"/>
    <lineage>
        <taxon>Bacteria</taxon>
        <taxon>Pseudomonadati</taxon>
        <taxon>Pseudomonadota</taxon>
        <taxon>Alphaproteobacteria</taxon>
        <taxon>Hyphomicrobiales</taxon>
        <taxon>Aurantimonadaceae</taxon>
        <taxon>Aureimonas</taxon>
    </lineage>
</organism>
<dbReference type="Proteomes" id="UP000198793">
    <property type="component" value="Unassembled WGS sequence"/>
</dbReference>
<dbReference type="Pfam" id="PF20057">
    <property type="entry name" value="DUF6456"/>
    <property type="match status" value="1"/>
</dbReference>
<dbReference type="RefSeq" id="WP_090668051.1">
    <property type="nucleotide sequence ID" value="NZ_FNIT01000001.1"/>
</dbReference>
<dbReference type="InterPro" id="IPR045599">
    <property type="entry name" value="DUF6456"/>
</dbReference>
<keyword evidence="3" id="KW-1185">Reference proteome</keyword>
<dbReference type="STRING" id="1166073.SAMN05192530_101388"/>
<evidence type="ECO:0000259" key="1">
    <source>
        <dbReference type="Pfam" id="PF20057"/>
    </source>
</evidence>
<evidence type="ECO:0000313" key="3">
    <source>
        <dbReference type="Proteomes" id="UP000198793"/>
    </source>
</evidence>
<sequence length="156" mass="16488">MSAARGSTETPLMRLGKRRGADGVPFLAPEEVEAGERLARDWMRGQLMPSVTQSWSGMPAGGTGGAGAGADIGDFALECRTRVARALDAAGPELAGVLVDICCFERGLEDVERARQWPRRSAKLLLKAGLSVLARHYGLVHESGGAGGATRAWRKS</sequence>
<name>A0A1H0CNH3_9HYPH</name>